<feature type="chain" id="PRO_5017967752" description="Secreted protein" evidence="1">
    <location>
        <begin position="24"/>
        <end position="161"/>
    </location>
</feature>
<name>A0A3M7SWG1_BRAPC</name>
<protein>
    <recommendedName>
        <fullName evidence="4">Secreted protein</fullName>
    </recommendedName>
</protein>
<dbReference type="EMBL" id="REGN01000677">
    <property type="protein sequence ID" value="RNA40106.1"/>
    <property type="molecule type" value="Genomic_DNA"/>
</dbReference>
<evidence type="ECO:0008006" key="4">
    <source>
        <dbReference type="Google" id="ProtNLM"/>
    </source>
</evidence>
<feature type="signal peptide" evidence="1">
    <location>
        <begin position="1"/>
        <end position="23"/>
    </location>
</feature>
<keyword evidence="3" id="KW-1185">Reference proteome</keyword>
<dbReference type="Proteomes" id="UP000276133">
    <property type="component" value="Unassembled WGS sequence"/>
</dbReference>
<reference evidence="2 3" key="1">
    <citation type="journal article" date="2018" name="Sci. Rep.">
        <title>Genomic signatures of local adaptation to the degree of environmental predictability in rotifers.</title>
        <authorList>
            <person name="Franch-Gras L."/>
            <person name="Hahn C."/>
            <person name="Garcia-Roger E.M."/>
            <person name="Carmona M.J."/>
            <person name="Serra M."/>
            <person name="Gomez A."/>
        </authorList>
    </citation>
    <scope>NUCLEOTIDE SEQUENCE [LARGE SCALE GENOMIC DNA]</scope>
    <source>
        <strain evidence="2">HYR1</strain>
    </source>
</reference>
<evidence type="ECO:0000313" key="2">
    <source>
        <dbReference type="EMBL" id="RNA40106.1"/>
    </source>
</evidence>
<evidence type="ECO:0000256" key="1">
    <source>
        <dbReference type="SAM" id="SignalP"/>
    </source>
</evidence>
<dbReference type="AlphaFoldDB" id="A0A3M7SWG1"/>
<organism evidence="2 3">
    <name type="scientific">Brachionus plicatilis</name>
    <name type="common">Marine rotifer</name>
    <name type="synonym">Brachionus muelleri</name>
    <dbReference type="NCBI Taxonomy" id="10195"/>
    <lineage>
        <taxon>Eukaryota</taxon>
        <taxon>Metazoa</taxon>
        <taxon>Spiralia</taxon>
        <taxon>Gnathifera</taxon>
        <taxon>Rotifera</taxon>
        <taxon>Eurotatoria</taxon>
        <taxon>Monogononta</taxon>
        <taxon>Pseudotrocha</taxon>
        <taxon>Ploima</taxon>
        <taxon>Brachionidae</taxon>
        <taxon>Brachionus</taxon>
    </lineage>
</organism>
<gene>
    <name evidence="2" type="ORF">BpHYR1_005998</name>
</gene>
<keyword evidence="1" id="KW-0732">Signal</keyword>
<evidence type="ECO:0000313" key="3">
    <source>
        <dbReference type="Proteomes" id="UP000276133"/>
    </source>
</evidence>
<proteinExistence type="predicted"/>
<accession>A0A3M7SWG1</accession>
<sequence>MHVNLVLFQIVLVAELLLTQVTGRVGRGARLGTLGRRLQAHAQVLVEEGVVKVGGRKVGAVAVALRYRLIQCGHGQMLGMVLDELVGDCGRVQRRLRGRLRRLARCVARQIVFELNAVLVEQVRLEKVLVAHFFLADGAEGLELVGAQVALGLRRLAHQMI</sequence>
<comment type="caution">
    <text evidence="2">The sequence shown here is derived from an EMBL/GenBank/DDBJ whole genome shotgun (WGS) entry which is preliminary data.</text>
</comment>